<evidence type="ECO:0000259" key="5">
    <source>
        <dbReference type="Pfam" id="PF01420"/>
    </source>
</evidence>
<dbReference type="PANTHER" id="PTHR43140:SF1">
    <property type="entry name" value="TYPE I RESTRICTION ENZYME ECOKI SPECIFICITY SUBUNIT"/>
    <property type="match status" value="1"/>
</dbReference>
<evidence type="ECO:0000313" key="6">
    <source>
        <dbReference type="EMBL" id="PIS42394.1"/>
    </source>
</evidence>
<dbReference type="Proteomes" id="UP000231542">
    <property type="component" value="Unassembled WGS sequence"/>
</dbReference>
<evidence type="ECO:0000256" key="3">
    <source>
        <dbReference type="ARBA" id="ARBA00023125"/>
    </source>
</evidence>
<dbReference type="AlphaFoldDB" id="A0A2H0YV82"/>
<reference evidence="6 7" key="1">
    <citation type="submission" date="2017-09" db="EMBL/GenBank/DDBJ databases">
        <title>Depth-based differentiation of microbial function through sediment-hosted aquifers and enrichment of novel symbionts in the deep terrestrial subsurface.</title>
        <authorList>
            <person name="Probst A.J."/>
            <person name="Ladd B."/>
            <person name="Jarett J.K."/>
            <person name="Geller-Mcgrath D.E."/>
            <person name="Sieber C.M."/>
            <person name="Emerson J.B."/>
            <person name="Anantharaman K."/>
            <person name="Thomas B.C."/>
            <person name="Malmstrom R."/>
            <person name="Stieglmeier M."/>
            <person name="Klingl A."/>
            <person name="Woyke T."/>
            <person name="Ryan C.M."/>
            <person name="Banfield J.F."/>
        </authorList>
    </citation>
    <scope>NUCLEOTIDE SEQUENCE [LARGE SCALE GENOMIC DNA]</scope>
    <source>
        <strain evidence="6">CG08_land_8_20_14_0_20_40_16</strain>
    </source>
</reference>
<protein>
    <recommendedName>
        <fullName evidence="5">Type I restriction modification DNA specificity domain-containing protein</fullName>
    </recommendedName>
</protein>
<keyword evidence="4" id="KW-0175">Coiled coil</keyword>
<proteinExistence type="inferred from homology"/>
<dbReference type="PANTHER" id="PTHR43140">
    <property type="entry name" value="TYPE-1 RESTRICTION ENZYME ECOKI SPECIFICITY PROTEIN"/>
    <property type="match status" value="1"/>
</dbReference>
<feature type="domain" description="Type I restriction modification DNA specificity" evidence="5">
    <location>
        <begin position="5"/>
        <end position="177"/>
    </location>
</feature>
<accession>A0A2H0YV82</accession>
<comment type="caution">
    <text evidence="6">The sequence shown here is derived from an EMBL/GenBank/DDBJ whole genome shotgun (WGS) entry which is preliminary data.</text>
</comment>
<sequence>MTYPTKKIGEVCDVFADGDWVETKDQSDRGIRLIQTGNVGRLNYIDKVGRARFITDKTFKRLNCTEIFPGDILISRLPDPVGRACILPKLGTRTITAVDCTIVRPNNKIIIDKFFLYFTESLDYYSQVNSKLSGTTRQRISRSNLAEIKISLPPLPIQKKIVKKIEELFGKINEAQKLREEAQKDADALVPAALHQIFEKGKEKGWEEKTLEEVTFIQSGFGFPKEFQGRENEKYPFLKVSDMNLPGNELYITNYNNSVSDVDIKSYKYRTAPIGTVIFPKIGGAIATNKKRILTQESIYDNNVMGLIPFSNINSKFLFYWLSVFNLSNWAAGSSLPAITQSRVSKTKILLPTIPEQKKIVAYLDSLSEKARKLQNLQKQTAEDLKALKQSILHKAFEGKLVK</sequence>
<keyword evidence="2" id="KW-0680">Restriction system</keyword>
<name>A0A2H0YV82_9BACT</name>
<evidence type="ECO:0000256" key="1">
    <source>
        <dbReference type="ARBA" id="ARBA00010923"/>
    </source>
</evidence>
<feature type="coiled-coil region" evidence="4">
    <location>
        <begin position="360"/>
        <end position="391"/>
    </location>
</feature>
<gene>
    <name evidence="6" type="ORF">COT24_03780</name>
</gene>
<dbReference type="EMBL" id="PEXU01000045">
    <property type="protein sequence ID" value="PIS42394.1"/>
    <property type="molecule type" value="Genomic_DNA"/>
</dbReference>
<keyword evidence="3" id="KW-0238">DNA-binding</keyword>
<comment type="similarity">
    <text evidence="1">Belongs to the type-I restriction system S methylase family.</text>
</comment>
<dbReference type="Gene3D" id="3.90.220.20">
    <property type="entry name" value="DNA methylase specificity domains"/>
    <property type="match status" value="2"/>
</dbReference>
<dbReference type="InterPro" id="IPR051212">
    <property type="entry name" value="Type-I_RE_S_subunit"/>
</dbReference>
<dbReference type="Pfam" id="PF01420">
    <property type="entry name" value="Methylase_S"/>
    <property type="match status" value="2"/>
</dbReference>
<dbReference type="InterPro" id="IPR000055">
    <property type="entry name" value="Restrct_endonuc_typeI_TRD"/>
</dbReference>
<dbReference type="GO" id="GO:0009307">
    <property type="term" value="P:DNA restriction-modification system"/>
    <property type="evidence" value="ECO:0007669"/>
    <property type="project" value="UniProtKB-KW"/>
</dbReference>
<feature type="domain" description="Type I restriction modification DNA specificity" evidence="5">
    <location>
        <begin position="204"/>
        <end position="376"/>
    </location>
</feature>
<evidence type="ECO:0000256" key="4">
    <source>
        <dbReference type="SAM" id="Coils"/>
    </source>
</evidence>
<evidence type="ECO:0000313" key="7">
    <source>
        <dbReference type="Proteomes" id="UP000231542"/>
    </source>
</evidence>
<dbReference type="SUPFAM" id="SSF116734">
    <property type="entry name" value="DNA methylase specificity domain"/>
    <property type="match status" value="2"/>
</dbReference>
<dbReference type="InterPro" id="IPR044946">
    <property type="entry name" value="Restrct_endonuc_typeI_TRD_sf"/>
</dbReference>
<evidence type="ECO:0000256" key="2">
    <source>
        <dbReference type="ARBA" id="ARBA00022747"/>
    </source>
</evidence>
<dbReference type="GO" id="GO:0003677">
    <property type="term" value="F:DNA binding"/>
    <property type="evidence" value="ECO:0007669"/>
    <property type="project" value="UniProtKB-KW"/>
</dbReference>
<organism evidence="6 7">
    <name type="scientific">Candidatus Kerfeldbacteria bacterium CG08_land_8_20_14_0_20_40_16</name>
    <dbReference type="NCBI Taxonomy" id="2014244"/>
    <lineage>
        <taxon>Bacteria</taxon>
        <taxon>Candidatus Kerfeldiibacteriota</taxon>
    </lineage>
</organism>